<dbReference type="PANTHER" id="PTHR30007:SF0">
    <property type="entry name" value="TRANSPOSASE"/>
    <property type="match status" value="1"/>
</dbReference>
<accession>A0ABW9NWN9</accession>
<evidence type="ECO:0000313" key="3">
    <source>
        <dbReference type="Proteomes" id="UP000460558"/>
    </source>
</evidence>
<evidence type="ECO:0000259" key="1">
    <source>
        <dbReference type="Pfam" id="PF01609"/>
    </source>
</evidence>
<dbReference type="PANTHER" id="PTHR30007">
    <property type="entry name" value="PHP DOMAIN PROTEIN"/>
    <property type="match status" value="1"/>
</dbReference>
<dbReference type="Proteomes" id="UP000460558">
    <property type="component" value="Unassembled WGS sequence"/>
</dbReference>
<dbReference type="InterPro" id="IPR002559">
    <property type="entry name" value="Transposase_11"/>
</dbReference>
<proteinExistence type="predicted"/>
<name>A0ABW9NWN9_9ACTN</name>
<feature type="domain" description="Transposase IS4-like" evidence="1">
    <location>
        <begin position="2"/>
        <end position="121"/>
    </location>
</feature>
<protein>
    <submittedName>
        <fullName evidence="2">Transposase</fullName>
    </submittedName>
</protein>
<dbReference type="EMBL" id="VDEQ01000210">
    <property type="protein sequence ID" value="MQS37698.1"/>
    <property type="molecule type" value="Genomic_DNA"/>
</dbReference>
<evidence type="ECO:0000313" key="2">
    <source>
        <dbReference type="EMBL" id="MQS37698.1"/>
    </source>
</evidence>
<gene>
    <name evidence="2" type="ORF">FFZ77_19295</name>
</gene>
<comment type="caution">
    <text evidence="2">The sequence shown here is derived from an EMBL/GenBank/DDBJ whole genome shotgun (WGS) entry which is preliminary data.</text>
</comment>
<dbReference type="Pfam" id="PF01609">
    <property type="entry name" value="DDE_Tnp_1"/>
    <property type="match status" value="1"/>
</dbReference>
<reference evidence="2 3" key="1">
    <citation type="submission" date="2019-06" db="EMBL/GenBank/DDBJ databases">
        <title>Comparative genomics and metabolomics analyses of clavulanic acid producing Streptomyces species provides insight into specialized metabolism and evolution of beta-lactam biosynthetic gene clusters.</title>
        <authorList>
            <person name="Moore M.A."/>
            <person name="Cruz-Morales P."/>
            <person name="Barona Gomez F."/>
            <person name="Kapil T."/>
        </authorList>
    </citation>
    <scope>NUCLEOTIDE SEQUENCE [LARGE SCALE GENOMIC DNA]</scope>
    <source>
        <strain evidence="2 3">T-272</strain>
    </source>
</reference>
<sequence>MNGRKRHIVVDTQGLLLFVMVAPASVHDGRAGHEVLFRLRLMHPQLTVVWADSAYGGTLITWAKGMLRLTVRTVSRPAGTAGFVLLPRRWVAAERTLAWMMHARRLVRDYERLPQRAEAMVPLAAITLMTRRLTCVPVHPDAAAPWTAPTLQTV</sequence>
<keyword evidence="3" id="KW-1185">Reference proteome</keyword>
<organism evidence="2 3">
    <name type="scientific">Streptomyces katsurahamanus</name>
    <dbReference type="NCBI Taxonomy" id="2577098"/>
    <lineage>
        <taxon>Bacteria</taxon>
        <taxon>Bacillati</taxon>
        <taxon>Actinomycetota</taxon>
        <taxon>Actinomycetes</taxon>
        <taxon>Kitasatosporales</taxon>
        <taxon>Streptomycetaceae</taxon>
        <taxon>Streptomyces</taxon>
    </lineage>
</organism>